<evidence type="ECO:0000313" key="1">
    <source>
        <dbReference type="EMBL" id="MFA0812512.1"/>
    </source>
</evidence>
<dbReference type="Proteomes" id="UP001569428">
    <property type="component" value="Unassembled WGS sequence"/>
</dbReference>
<sequence>MATIRAWRNAKGELRYTAQIRIFRGSRVVYTESETFGKKALVKTRAVKRAAELRDPAEWHKSKHRGITLGQVL</sequence>
<dbReference type="EMBL" id="JBGMEK010000043">
    <property type="protein sequence ID" value="MFA0812512.1"/>
    <property type="molecule type" value="Genomic_DNA"/>
</dbReference>
<evidence type="ECO:0008006" key="3">
    <source>
        <dbReference type="Google" id="ProtNLM"/>
    </source>
</evidence>
<name>A0ABV4P2N6_9GAMM</name>
<protein>
    <recommendedName>
        <fullName evidence="3">Integrase</fullName>
    </recommendedName>
</protein>
<gene>
    <name evidence="1" type="ORF">ACCI49_16485</name>
</gene>
<proteinExistence type="predicted"/>
<evidence type="ECO:0000313" key="2">
    <source>
        <dbReference type="Proteomes" id="UP001569428"/>
    </source>
</evidence>
<organism evidence="1 2">
    <name type="scientific">Microbulbifer epialgicus</name>
    <dbReference type="NCBI Taxonomy" id="393907"/>
    <lineage>
        <taxon>Bacteria</taxon>
        <taxon>Pseudomonadati</taxon>
        <taxon>Pseudomonadota</taxon>
        <taxon>Gammaproteobacteria</taxon>
        <taxon>Cellvibrionales</taxon>
        <taxon>Microbulbiferaceae</taxon>
        <taxon>Microbulbifer</taxon>
    </lineage>
</organism>
<accession>A0ABV4P2N6</accession>
<keyword evidence="2" id="KW-1185">Reference proteome</keyword>
<reference evidence="1 2" key="1">
    <citation type="submission" date="2024-08" db="EMBL/GenBank/DDBJ databases">
        <authorList>
            <person name="Ishaq N."/>
        </authorList>
    </citation>
    <scope>NUCLEOTIDE SEQUENCE [LARGE SCALE GENOMIC DNA]</scope>
    <source>
        <strain evidence="1 2">DSM 18651</strain>
    </source>
</reference>
<dbReference type="RefSeq" id="WP_371840188.1">
    <property type="nucleotide sequence ID" value="NZ_JBGMEK010000043.1"/>
</dbReference>
<comment type="caution">
    <text evidence="1">The sequence shown here is derived from an EMBL/GenBank/DDBJ whole genome shotgun (WGS) entry which is preliminary data.</text>
</comment>